<organism evidence="1">
    <name type="scientific">viral metagenome</name>
    <dbReference type="NCBI Taxonomy" id="1070528"/>
    <lineage>
        <taxon>unclassified sequences</taxon>
        <taxon>metagenomes</taxon>
        <taxon>organismal metagenomes</taxon>
    </lineage>
</organism>
<accession>A0A6C0K8F6</accession>
<dbReference type="EMBL" id="MN740813">
    <property type="protein sequence ID" value="QHU13090.1"/>
    <property type="molecule type" value="Genomic_DNA"/>
</dbReference>
<evidence type="ECO:0000313" key="1">
    <source>
        <dbReference type="EMBL" id="QHU13090.1"/>
    </source>
</evidence>
<name>A0A6C0K8F6_9ZZZZ</name>
<sequence length="266" mass="29426">MPPRIKKVPAAAPPAAVTAAPALPPVILVLKVTKEFVKSVQTAEVSTCPEPAGGGSAVYSEILRESMGQGQQRFDDAVIHELVSKLHLATDYPPDAACFWCCHSFPGKAAFSVPIHYDTHSNSYRAEGNFCSPECGLAYTYSESRLTQSDKWLRHSLMNSLYGRLYPNSDIQPAPDKRILRLFGGTLDIQQYREFLMKATRPLHIAMPPIRLYMPSVNTQASSRDVKTYVALSVETVDKASQQLRLRRNKPVHEGVPTLDKCLGVK</sequence>
<dbReference type="AlphaFoldDB" id="A0A6C0K8F6"/>
<proteinExistence type="predicted"/>
<protein>
    <submittedName>
        <fullName evidence="1">Uncharacterized protein</fullName>
    </submittedName>
</protein>
<reference evidence="1" key="1">
    <citation type="journal article" date="2020" name="Nature">
        <title>Giant virus diversity and host interactions through global metagenomics.</title>
        <authorList>
            <person name="Schulz F."/>
            <person name="Roux S."/>
            <person name="Paez-Espino D."/>
            <person name="Jungbluth S."/>
            <person name="Walsh D.A."/>
            <person name="Denef V.J."/>
            <person name="McMahon K.D."/>
            <person name="Konstantinidis K.T."/>
            <person name="Eloe-Fadrosh E.A."/>
            <person name="Kyrpides N.C."/>
            <person name="Woyke T."/>
        </authorList>
    </citation>
    <scope>NUCLEOTIDE SEQUENCE</scope>
    <source>
        <strain evidence="1">GVMAG-S-1101176-114</strain>
    </source>
</reference>